<feature type="region of interest" description="Disordered" evidence="1">
    <location>
        <begin position="1"/>
        <end position="70"/>
    </location>
</feature>
<evidence type="ECO:0000256" key="1">
    <source>
        <dbReference type="SAM" id="MobiDB-lite"/>
    </source>
</evidence>
<dbReference type="Proteomes" id="UP000324222">
    <property type="component" value="Unassembled WGS sequence"/>
</dbReference>
<dbReference type="EMBL" id="VSRR010009070">
    <property type="protein sequence ID" value="MPC49743.1"/>
    <property type="molecule type" value="Genomic_DNA"/>
</dbReference>
<evidence type="ECO:0000313" key="3">
    <source>
        <dbReference type="Proteomes" id="UP000324222"/>
    </source>
</evidence>
<sequence>MKEIEMEKWNGSSEAETDRHAGWRRAERRSGGRQAERKPRPHQNSCLSSTLTPKPRETQVPSTHSTSTFHSSLHYSTYAAHFHIVIVFTPPLIPPTQSLPPLH</sequence>
<feature type="compositionally biased region" description="Basic and acidic residues" evidence="1">
    <location>
        <begin position="16"/>
        <end position="38"/>
    </location>
</feature>
<protein>
    <submittedName>
        <fullName evidence="2">Uncharacterized protein</fullName>
    </submittedName>
</protein>
<feature type="compositionally biased region" description="Polar residues" evidence="1">
    <location>
        <begin position="42"/>
        <end position="52"/>
    </location>
</feature>
<reference evidence="2 3" key="1">
    <citation type="submission" date="2019-05" db="EMBL/GenBank/DDBJ databases">
        <title>Another draft genome of Portunus trituberculatus and its Hox gene families provides insights of decapod evolution.</title>
        <authorList>
            <person name="Jeong J.-H."/>
            <person name="Song I."/>
            <person name="Kim S."/>
            <person name="Choi T."/>
            <person name="Kim D."/>
            <person name="Ryu S."/>
            <person name="Kim W."/>
        </authorList>
    </citation>
    <scope>NUCLEOTIDE SEQUENCE [LARGE SCALE GENOMIC DNA]</scope>
    <source>
        <tissue evidence="2">Muscle</tissue>
    </source>
</reference>
<name>A0A5B7FXM9_PORTR</name>
<proteinExistence type="predicted"/>
<accession>A0A5B7FXM9</accession>
<comment type="caution">
    <text evidence="2">The sequence shown here is derived from an EMBL/GenBank/DDBJ whole genome shotgun (WGS) entry which is preliminary data.</text>
</comment>
<gene>
    <name evidence="2" type="ORF">E2C01_043554</name>
</gene>
<evidence type="ECO:0000313" key="2">
    <source>
        <dbReference type="EMBL" id="MPC49743.1"/>
    </source>
</evidence>
<keyword evidence="3" id="KW-1185">Reference proteome</keyword>
<organism evidence="2 3">
    <name type="scientific">Portunus trituberculatus</name>
    <name type="common">Swimming crab</name>
    <name type="synonym">Neptunus trituberculatus</name>
    <dbReference type="NCBI Taxonomy" id="210409"/>
    <lineage>
        <taxon>Eukaryota</taxon>
        <taxon>Metazoa</taxon>
        <taxon>Ecdysozoa</taxon>
        <taxon>Arthropoda</taxon>
        <taxon>Crustacea</taxon>
        <taxon>Multicrustacea</taxon>
        <taxon>Malacostraca</taxon>
        <taxon>Eumalacostraca</taxon>
        <taxon>Eucarida</taxon>
        <taxon>Decapoda</taxon>
        <taxon>Pleocyemata</taxon>
        <taxon>Brachyura</taxon>
        <taxon>Eubrachyura</taxon>
        <taxon>Portunoidea</taxon>
        <taxon>Portunidae</taxon>
        <taxon>Portuninae</taxon>
        <taxon>Portunus</taxon>
    </lineage>
</organism>
<dbReference type="AlphaFoldDB" id="A0A5B7FXM9"/>